<name>A0A1G2HTX3_9BACT</name>
<comment type="caution">
    <text evidence="1">The sequence shown here is derived from an EMBL/GenBank/DDBJ whole genome shotgun (WGS) entry which is preliminary data.</text>
</comment>
<dbReference type="Proteomes" id="UP000178774">
    <property type="component" value="Unassembled WGS sequence"/>
</dbReference>
<sequence length="106" mass="11319">MNLKIFISLITVAILVFAASLAFIEIENNGTKMTTVPADSAVETAQPTCFVGGCSNEICSAEQGVVSTCIYKEEYACYQAAACERQSDGQCGWTQTVELTSCLMGK</sequence>
<dbReference type="AlphaFoldDB" id="A0A1G2HTX3"/>
<gene>
    <name evidence="1" type="ORF">A2822_02980</name>
</gene>
<evidence type="ECO:0000313" key="2">
    <source>
        <dbReference type="Proteomes" id="UP000178774"/>
    </source>
</evidence>
<organism evidence="1 2">
    <name type="scientific">Candidatus Staskawiczbacteria bacterium RIFCSPHIGHO2_01_FULL_41_41</name>
    <dbReference type="NCBI Taxonomy" id="1802203"/>
    <lineage>
        <taxon>Bacteria</taxon>
        <taxon>Candidatus Staskawicziibacteriota</taxon>
    </lineage>
</organism>
<dbReference type="EMBL" id="MHOP01000011">
    <property type="protein sequence ID" value="OGZ65986.1"/>
    <property type="molecule type" value="Genomic_DNA"/>
</dbReference>
<protein>
    <submittedName>
        <fullName evidence="1">Uncharacterized protein</fullName>
    </submittedName>
</protein>
<proteinExistence type="predicted"/>
<accession>A0A1G2HTX3</accession>
<evidence type="ECO:0000313" key="1">
    <source>
        <dbReference type="EMBL" id="OGZ65986.1"/>
    </source>
</evidence>
<reference evidence="1 2" key="1">
    <citation type="journal article" date="2016" name="Nat. Commun.">
        <title>Thousands of microbial genomes shed light on interconnected biogeochemical processes in an aquifer system.</title>
        <authorList>
            <person name="Anantharaman K."/>
            <person name="Brown C.T."/>
            <person name="Hug L.A."/>
            <person name="Sharon I."/>
            <person name="Castelle C.J."/>
            <person name="Probst A.J."/>
            <person name="Thomas B.C."/>
            <person name="Singh A."/>
            <person name="Wilkins M.J."/>
            <person name="Karaoz U."/>
            <person name="Brodie E.L."/>
            <person name="Williams K.H."/>
            <person name="Hubbard S.S."/>
            <person name="Banfield J.F."/>
        </authorList>
    </citation>
    <scope>NUCLEOTIDE SEQUENCE [LARGE SCALE GENOMIC DNA]</scope>
</reference>